<name>A0ABV9LU37_9ALTE</name>
<dbReference type="Pfam" id="PF01695">
    <property type="entry name" value="IstB_IS21"/>
    <property type="match status" value="1"/>
</dbReference>
<dbReference type="Proteomes" id="UP001595897">
    <property type="component" value="Unassembled WGS sequence"/>
</dbReference>
<gene>
    <name evidence="2" type="ORF">ACFO4O_04230</name>
</gene>
<evidence type="ECO:0000313" key="3">
    <source>
        <dbReference type="Proteomes" id="UP001595897"/>
    </source>
</evidence>
<sequence length="262" mass="29192">MTTQTETETETETGTCEEHGEYEIKVFALGGLSNHRAAIGGAKCPTCESIYQAKLSKAHELQREEKRKLKIKECIEQFERQIPKRFNSASLKSYVIQNEGQRKAMNICHKYLTGFDTAIKNTGGGLIFSGTVGTGKTHLAIAIGRELSKRGVDVDYANLTDLIRRVRATWSGEGNERDVIGQLQKCGLLIIDEVGVQAGSENERNMLFEIIDGRYQNILPTIIISNLERAKISELISERSVDRITQGGAVIPFNWNSERSVK</sequence>
<protein>
    <submittedName>
        <fullName evidence="2">ATP-binding protein</fullName>
    </submittedName>
</protein>
<organism evidence="2 3">
    <name type="scientific">Glaciecola siphonariae</name>
    <dbReference type="NCBI Taxonomy" id="521012"/>
    <lineage>
        <taxon>Bacteria</taxon>
        <taxon>Pseudomonadati</taxon>
        <taxon>Pseudomonadota</taxon>
        <taxon>Gammaproteobacteria</taxon>
        <taxon>Alteromonadales</taxon>
        <taxon>Alteromonadaceae</taxon>
        <taxon>Glaciecola</taxon>
    </lineage>
</organism>
<dbReference type="InterPro" id="IPR003593">
    <property type="entry name" value="AAA+_ATPase"/>
</dbReference>
<accession>A0ABV9LU37</accession>
<reference evidence="3" key="1">
    <citation type="journal article" date="2019" name="Int. J. Syst. Evol. Microbiol.">
        <title>The Global Catalogue of Microorganisms (GCM) 10K type strain sequencing project: providing services to taxonomists for standard genome sequencing and annotation.</title>
        <authorList>
            <consortium name="The Broad Institute Genomics Platform"/>
            <consortium name="The Broad Institute Genome Sequencing Center for Infectious Disease"/>
            <person name="Wu L."/>
            <person name="Ma J."/>
        </authorList>
    </citation>
    <scope>NUCLEOTIDE SEQUENCE [LARGE SCALE GENOMIC DNA]</scope>
    <source>
        <strain evidence="3">KACC 12507</strain>
    </source>
</reference>
<feature type="domain" description="AAA+ ATPase" evidence="1">
    <location>
        <begin position="122"/>
        <end position="247"/>
    </location>
</feature>
<dbReference type="EMBL" id="JBHSGU010000002">
    <property type="protein sequence ID" value="MFC4699365.1"/>
    <property type="molecule type" value="Genomic_DNA"/>
</dbReference>
<dbReference type="InterPro" id="IPR002611">
    <property type="entry name" value="IstB_ATP-bd"/>
</dbReference>
<dbReference type="PANTHER" id="PTHR30050:SF4">
    <property type="entry name" value="ATP-BINDING PROTEIN RV3427C IN INSERTION SEQUENCE-RELATED"/>
    <property type="match status" value="1"/>
</dbReference>
<keyword evidence="2" id="KW-0547">Nucleotide-binding</keyword>
<dbReference type="PANTHER" id="PTHR30050">
    <property type="entry name" value="CHROMOSOMAL REPLICATION INITIATOR PROTEIN DNAA"/>
    <property type="match status" value="1"/>
</dbReference>
<dbReference type="SUPFAM" id="SSF52540">
    <property type="entry name" value="P-loop containing nucleoside triphosphate hydrolases"/>
    <property type="match status" value="1"/>
</dbReference>
<comment type="caution">
    <text evidence="2">The sequence shown here is derived from an EMBL/GenBank/DDBJ whole genome shotgun (WGS) entry which is preliminary data.</text>
</comment>
<dbReference type="CDD" id="cd00009">
    <property type="entry name" value="AAA"/>
    <property type="match status" value="1"/>
</dbReference>
<dbReference type="GO" id="GO:0005524">
    <property type="term" value="F:ATP binding"/>
    <property type="evidence" value="ECO:0007669"/>
    <property type="project" value="UniProtKB-KW"/>
</dbReference>
<proteinExistence type="predicted"/>
<evidence type="ECO:0000313" key="2">
    <source>
        <dbReference type="EMBL" id="MFC4699365.1"/>
    </source>
</evidence>
<dbReference type="Gene3D" id="3.40.50.300">
    <property type="entry name" value="P-loop containing nucleotide triphosphate hydrolases"/>
    <property type="match status" value="1"/>
</dbReference>
<dbReference type="SMART" id="SM00382">
    <property type="entry name" value="AAA"/>
    <property type="match status" value="1"/>
</dbReference>
<dbReference type="InterPro" id="IPR027417">
    <property type="entry name" value="P-loop_NTPase"/>
</dbReference>
<keyword evidence="2" id="KW-0067">ATP-binding</keyword>
<keyword evidence="3" id="KW-1185">Reference proteome</keyword>
<dbReference type="RefSeq" id="WP_382406113.1">
    <property type="nucleotide sequence ID" value="NZ_JBHSGU010000002.1"/>
</dbReference>
<evidence type="ECO:0000259" key="1">
    <source>
        <dbReference type="SMART" id="SM00382"/>
    </source>
</evidence>